<dbReference type="AlphaFoldDB" id="A0A1H9VYN8"/>
<proteinExistence type="predicted"/>
<dbReference type="PROSITE" id="PS51257">
    <property type="entry name" value="PROKAR_LIPOPROTEIN"/>
    <property type="match status" value="1"/>
</dbReference>
<organism evidence="1 2">
    <name type="scientific">Salisediminibacterium halotolerans</name>
    <dbReference type="NCBI Taxonomy" id="517425"/>
    <lineage>
        <taxon>Bacteria</taxon>
        <taxon>Bacillati</taxon>
        <taxon>Bacillota</taxon>
        <taxon>Bacilli</taxon>
        <taxon>Bacillales</taxon>
        <taxon>Bacillaceae</taxon>
        <taxon>Salisediminibacterium</taxon>
    </lineage>
</organism>
<comment type="caution">
    <text evidence="1">The sequence shown here is derived from an EMBL/GenBank/DDBJ whole genome shotgun (WGS) entry which is preliminary data.</text>
</comment>
<reference evidence="2" key="1">
    <citation type="submission" date="2016-10" db="EMBL/GenBank/DDBJ databases">
        <authorList>
            <person name="de Groot N.N."/>
        </authorList>
    </citation>
    <scope>NUCLEOTIDE SEQUENCE [LARGE SCALE GENOMIC DNA]</scope>
    <source>
        <strain evidence="2">10nlg</strain>
    </source>
</reference>
<dbReference type="EMBL" id="FOGV01000025">
    <property type="protein sequence ID" value="SES26775.1"/>
    <property type="molecule type" value="Genomic_DNA"/>
</dbReference>
<dbReference type="OrthoDB" id="1267107at2"/>
<accession>A0A1H9VYN8</accession>
<protein>
    <submittedName>
        <fullName evidence="1">Uncharacterized protein</fullName>
    </submittedName>
</protein>
<dbReference type="RefSeq" id="WP_093074209.1">
    <property type="nucleotide sequence ID" value="NZ_FOGV01000025.1"/>
</dbReference>
<dbReference type="STRING" id="1464123.SAMN05444126_12530"/>
<dbReference type="Proteomes" id="UP000199318">
    <property type="component" value="Unassembled WGS sequence"/>
</dbReference>
<name>A0A1H9VYN8_9BACI</name>
<gene>
    <name evidence="1" type="ORF">SAMN05444126_12530</name>
</gene>
<evidence type="ECO:0000313" key="2">
    <source>
        <dbReference type="Proteomes" id="UP000199318"/>
    </source>
</evidence>
<evidence type="ECO:0000313" key="1">
    <source>
        <dbReference type="EMBL" id="SES26775.1"/>
    </source>
</evidence>
<keyword evidence="2" id="KW-1185">Reference proteome</keyword>
<sequence length="196" mass="22346">MHEKITGRMFWYAFALSSAVVLSACGGNEPAEEDDPDIKEKAETAVEALKEKDYDTVADMTHTRGALFSPYINIDTEQDPMFSPDEISQFPETEETYDWGVQDGSGEDIILTPSEYHDKYLFVRDFTEADKIEKNANEGQGHMPFNGDEIYPEAEYIAFHVEEDPEQLNWASLHLGFEEDDGEYQLVAVLVDRWTI</sequence>